<dbReference type="GO" id="GO:0000981">
    <property type="term" value="F:DNA-binding transcription factor activity, RNA polymerase II-specific"/>
    <property type="evidence" value="ECO:0007669"/>
    <property type="project" value="InterPro"/>
</dbReference>
<accession>A0A8B7XQD6</accession>
<sequence length="529" mass="58238">MSTFPQFGYPYPASSQLLMSAATPASSCCESGRPVVTDPHTGQAVCCSPLDNRATALLHSRVAGLPALYTSPYATDPSFVHFAADPSAFYSPLNSAYDLKTNPEGWSALAQPTACYPYDPTTYQYYGDRYGAMDLNGARRKNATRETTSTLKAWLYEHRKNPYPTKGEKIMLAIITKMTLTQVSTWFANARRRLKKENKMTWSPRNRCGDGRKEDYESEDGDDHDRDDEMDGLGTDLESNHNGQLSDREGTREENNNEKEDEIDDDREIIVSDSSSSSHVGLPRIEPRVPAGFMGTNTGRDSVSVTVDDEEDTHRPRELCSPLCHRRSPSPAPLAPSTIRNTCRPTSRSPPCEKPPPRPADKPKIWSLAHTATSSSPERERRSRSPVRSPVHNGVMATPASLAQNFHYPYDSPMSSLRQWVDGQFHGGLPIPRMSTGLPGMHPLSAAASNLPGARAPTCVVSSSQGPLFSTASGSRHPLLAHDVSAMHNGVTTTTSPHREAVDSRRESSESREVDEPMPRTAFKPVPRR</sequence>
<feature type="compositionally biased region" description="Polar residues" evidence="7">
    <location>
        <begin position="338"/>
        <end position="349"/>
    </location>
</feature>
<evidence type="ECO:0000256" key="2">
    <source>
        <dbReference type="ARBA" id="ARBA00008446"/>
    </source>
</evidence>
<reference evidence="10" key="1">
    <citation type="submission" date="2025-08" db="UniProtKB">
        <authorList>
            <consortium name="RefSeq"/>
        </authorList>
    </citation>
    <scope>IDENTIFICATION</scope>
</reference>
<dbReference type="SUPFAM" id="SSF46689">
    <property type="entry name" value="Homeodomain-like"/>
    <property type="match status" value="1"/>
</dbReference>
<dbReference type="CDD" id="cd00086">
    <property type="entry name" value="homeodomain"/>
    <property type="match status" value="1"/>
</dbReference>
<feature type="compositionally biased region" description="Basic and acidic residues" evidence="7">
    <location>
        <begin position="246"/>
        <end position="258"/>
    </location>
</feature>
<dbReference type="SMART" id="SM00389">
    <property type="entry name" value="HOX"/>
    <property type="match status" value="1"/>
</dbReference>
<feature type="region of interest" description="Disordered" evidence="7">
    <location>
        <begin position="201"/>
        <end position="393"/>
    </location>
</feature>
<gene>
    <name evidence="10" type="primary">LOC110974814</name>
</gene>
<feature type="DNA-binding region" description="Homeobox" evidence="6">
    <location>
        <begin position="136"/>
        <end position="198"/>
    </location>
</feature>
<dbReference type="PROSITE" id="PS50071">
    <property type="entry name" value="HOMEOBOX_2"/>
    <property type="match status" value="1"/>
</dbReference>
<dbReference type="Pfam" id="PF05920">
    <property type="entry name" value="Homeobox_KN"/>
    <property type="match status" value="1"/>
</dbReference>
<keyword evidence="5 6" id="KW-0539">Nucleus</keyword>
<dbReference type="PROSITE" id="PS00027">
    <property type="entry name" value="HOMEOBOX_1"/>
    <property type="match status" value="1"/>
</dbReference>
<feature type="region of interest" description="Disordered" evidence="7">
    <location>
        <begin position="489"/>
        <end position="529"/>
    </location>
</feature>
<dbReference type="InterPro" id="IPR017970">
    <property type="entry name" value="Homeobox_CS"/>
</dbReference>
<dbReference type="GO" id="GO:0005634">
    <property type="term" value="C:nucleus"/>
    <property type="evidence" value="ECO:0007669"/>
    <property type="project" value="UniProtKB-SubCell"/>
</dbReference>
<evidence type="ECO:0000256" key="3">
    <source>
        <dbReference type="ARBA" id="ARBA00023125"/>
    </source>
</evidence>
<dbReference type="OMA" id="TYQYYGD"/>
<evidence type="ECO:0000256" key="7">
    <source>
        <dbReference type="SAM" id="MobiDB-lite"/>
    </source>
</evidence>
<dbReference type="FunFam" id="1.10.10.60:FF:000003">
    <property type="entry name" value="Iroquois-class homeobox protein IRX"/>
    <property type="match status" value="1"/>
</dbReference>
<dbReference type="PANTHER" id="PTHR11211:SF40">
    <property type="entry name" value="MIRROR, ISOFORM C"/>
    <property type="match status" value="1"/>
</dbReference>
<dbReference type="InterPro" id="IPR008422">
    <property type="entry name" value="KN_HD"/>
</dbReference>
<dbReference type="AlphaFoldDB" id="A0A8B7XQD6"/>
<keyword evidence="3 6" id="KW-0238">DNA-binding</keyword>
<dbReference type="InterPro" id="IPR009057">
    <property type="entry name" value="Homeodomain-like_sf"/>
</dbReference>
<dbReference type="GO" id="GO:0048468">
    <property type="term" value="P:cell development"/>
    <property type="evidence" value="ECO:0007669"/>
    <property type="project" value="TreeGrafter"/>
</dbReference>
<dbReference type="SMART" id="SM00548">
    <property type="entry name" value="IRO"/>
    <property type="match status" value="1"/>
</dbReference>
<dbReference type="Gene3D" id="1.10.10.60">
    <property type="entry name" value="Homeodomain-like"/>
    <property type="match status" value="1"/>
</dbReference>
<name>A0A8B7XQD6_ACAPL</name>
<feature type="compositionally biased region" description="Acidic residues" evidence="7">
    <location>
        <begin position="216"/>
        <end position="231"/>
    </location>
</feature>
<evidence type="ECO:0000313" key="10">
    <source>
        <dbReference type="RefSeq" id="XP_022082387.1"/>
    </source>
</evidence>
<evidence type="ECO:0000256" key="1">
    <source>
        <dbReference type="ARBA" id="ARBA00004123"/>
    </source>
</evidence>
<evidence type="ECO:0000256" key="4">
    <source>
        <dbReference type="ARBA" id="ARBA00023155"/>
    </source>
</evidence>
<feature type="compositionally biased region" description="Basic and acidic residues" evidence="7">
    <location>
        <begin position="355"/>
        <end position="364"/>
    </location>
</feature>
<dbReference type="RefSeq" id="XP_022082387.1">
    <property type="nucleotide sequence ID" value="XM_022226695.1"/>
</dbReference>
<keyword evidence="4 6" id="KW-0371">Homeobox</keyword>
<dbReference type="GeneID" id="110974814"/>
<keyword evidence="9" id="KW-1185">Reference proteome</keyword>
<organism evidence="9 10">
    <name type="scientific">Acanthaster planci</name>
    <name type="common">Crown-of-thorns starfish</name>
    <dbReference type="NCBI Taxonomy" id="133434"/>
    <lineage>
        <taxon>Eukaryota</taxon>
        <taxon>Metazoa</taxon>
        <taxon>Echinodermata</taxon>
        <taxon>Eleutherozoa</taxon>
        <taxon>Asterozoa</taxon>
        <taxon>Asteroidea</taxon>
        <taxon>Valvatacea</taxon>
        <taxon>Valvatida</taxon>
        <taxon>Acanthasteridae</taxon>
        <taxon>Acanthaster</taxon>
    </lineage>
</organism>
<feature type="compositionally biased region" description="Basic and acidic residues" evidence="7">
    <location>
        <begin position="497"/>
        <end position="518"/>
    </location>
</feature>
<evidence type="ECO:0000256" key="6">
    <source>
        <dbReference type="PROSITE-ProRule" id="PRU00108"/>
    </source>
</evidence>
<dbReference type="GO" id="GO:0000978">
    <property type="term" value="F:RNA polymerase II cis-regulatory region sequence-specific DNA binding"/>
    <property type="evidence" value="ECO:0007669"/>
    <property type="project" value="TreeGrafter"/>
</dbReference>
<evidence type="ECO:0000313" key="9">
    <source>
        <dbReference type="Proteomes" id="UP000694845"/>
    </source>
</evidence>
<dbReference type="KEGG" id="aplc:110974814"/>
<dbReference type="InterPro" id="IPR003893">
    <property type="entry name" value="Iroquois_homeo"/>
</dbReference>
<comment type="subcellular location">
    <subcellularLocation>
        <location evidence="1 6">Nucleus</location>
    </subcellularLocation>
</comment>
<comment type="similarity">
    <text evidence="2">Belongs to the TALE/IRO homeobox family.</text>
</comment>
<dbReference type="Proteomes" id="UP000694845">
    <property type="component" value="Unplaced"/>
</dbReference>
<feature type="domain" description="Homeobox" evidence="8">
    <location>
        <begin position="134"/>
        <end position="197"/>
    </location>
</feature>
<protein>
    <submittedName>
        <fullName evidence="10">Iroquois-class homeodomain protein IRX-6-like</fullName>
    </submittedName>
</protein>
<dbReference type="GO" id="GO:0030182">
    <property type="term" value="P:neuron differentiation"/>
    <property type="evidence" value="ECO:0007669"/>
    <property type="project" value="TreeGrafter"/>
</dbReference>
<evidence type="ECO:0000259" key="8">
    <source>
        <dbReference type="PROSITE" id="PS50071"/>
    </source>
</evidence>
<proteinExistence type="inferred from homology"/>
<dbReference type="PANTHER" id="PTHR11211">
    <property type="entry name" value="IROQUOIS-CLASS HOMEODOMAIN PROTEIN IRX"/>
    <property type="match status" value="1"/>
</dbReference>
<evidence type="ECO:0000256" key="5">
    <source>
        <dbReference type="ARBA" id="ARBA00023242"/>
    </source>
</evidence>
<dbReference type="InterPro" id="IPR001356">
    <property type="entry name" value="HD"/>
</dbReference>
<dbReference type="OrthoDB" id="5399138at2759"/>